<reference evidence="1 2" key="1">
    <citation type="submission" date="2018-09" db="EMBL/GenBank/DDBJ databases">
        <authorList>
            <person name="Zhu H."/>
        </authorList>
    </citation>
    <scope>NUCLEOTIDE SEQUENCE [LARGE SCALE GENOMIC DNA]</scope>
    <source>
        <strain evidence="1 2">K2R01-6</strain>
    </source>
</reference>
<dbReference type="RefSeq" id="WP_119762978.1">
    <property type="nucleotide sequence ID" value="NZ_QYUM01000003.1"/>
</dbReference>
<gene>
    <name evidence="1" type="ORF">D3876_13545</name>
</gene>
<dbReference type="OrthoDB" id="7477743at2"/>
<accession>A0A418WMC8</accession>
<proteinExistence type="predicted"/>
<protein>
    <recommendedName>
        <fullName evidence="3">YozE SAM-like domain-containing protein</fullName>
    </recommendedName>
</protein>
<keyword evidence="2" id="KW-1185">Reference proteome</keyword>
<dbReference type="InterPro" id="IPR036806">
    <property type="entry name" value="YozE_SAM-like_sf"/>
</dbReference>
<dbReference type="EMBL" id="QYUM01000003">
    <property type="protein sequence ID" value="RJF91150.1"/>
    <property type="molecule type" value="Genomic_DNA"/>
</dbReference>
<evidence type="ECO:0000313" key="2">
    <source>
        <dbReference type="Proteomes" id="UP000286100"/>
    </source>
</evidence>
<comment type="caution">
    <text evidence="1">The sequence shown here is derived from an EMBL/GenBank/DDBJ whole genome shotgun (WGS) entry which is preliminary data.</text>
</comment>
<sequence>MAFFDTNPSRYTRTKPSFARWLLEQKARDGGIGELARAAATDRGYPSEGDFKAVSKRLNELGATPEMHIALEEAQIDWAAY</sequence>
<evidence type="ECO:0000313" key="1">
    <source>
        <dbReference type="EMBL" id="RJF91150.1"/>
    </source>
</evidence>
<dbReference type="SUPFAM" id="SSF140652">
    <property type="entry name" value="YozE-like"/>
    <property type="match status" value="1"/>
</dbReference>
<organism evidence="1 2">
    <name type="scientific">Sphingomonas cavernae</name>
    <dbReference type="NCBI Taxonomy" id="2320861"/>
    <lineage>
        <taxon>Bacteria</taxon>
        <taxon>Pseudomonadati</taxon>
        <taxon>Pseudomonadota</taxon>
        <taxon>Alphaproteobacteria</taxon>
        <taxon>Sphingomonadales</taxon>
        <taxon>Sphingomonadaceae</taxon>
        <taxon>Sphingomonas</taxon>
    </lineage>
</organism>
<dbReference type="AlphaFoldDB" id="A0A418WMC8"/>
<evidence type="ECO:0008006" key="3">
    <source>
        <dbReference type="Google" id="ProtNLM"/>
    </source>
</evidence>
<name>A0A418WMC8_9SPHN</name>
<dbReference type="Proteomes" id="UP000286100">
    <property type="component" value="Unassembled WGS sequence"/>
</dbReference>